<dbReference type="Pfam" id="PF01569">
    <property type="entry name" value="PAP2"/>
    <property type="match status" value="1"/>
</dbReference>
<name>A0A1Q5TJU5_9EURO</name>
<keyword evidence="3 7" id="KW-0812">Transmembrane</keyword>
<keyword evidence="10" id="KW-1185">Reference proteome</keyword>
<comment type="subcellular location">
    <subcellularLocation>
        <location evidence="1">Membrane</location>
        <topology evidence="1">Multi-pass membrane protein</topology>
    </subcellularLocation>
</comment>
<dbReference type="SMART" id="SM00014">
    <property type="entry name" value="acidPPc"/>
    <property type="match status" value="1"/>
</dbReference>
<dbReference type="PANTHER" id="PTHR10165">
    <property type="entry name" value="LIPID PHOSPHATE PHOSPHATASE"/>
    <property type="match status" value="1"/>
</dbReference>
<feature type="transmembrane region" description="Helical" evidence="7">
    <location>
        <begin position="189"/>
        <end position="208"/>
    </location>
</feature>
<dbReference type="GO" id="GO:0016020">
    <property type="term" value="C:membrane"/>
    <property type="evidence" value="ECO:0007669"/>
    <property type="project" value="UniProtKB-SubCell"/>
</dbReference>
<feature type="compositionally biased region" description="Polar residues" evidence="6">
    <location>
        <begin position="370"/>
        <end position="383"/>
    </location>
</feature>
<evidence type="ECO:0000259" key="8">
    <source>
        <dbReference type="SMART" id="SM00014"/>
    </source>
</evidence>
<evidence type="ECO:0000313" key="9">
    <source>
        <dbReference type="EMBL" id="OKP00497.1"/>
    </source>
</evidence>
<evidence type="ECO:0000256" key="6">
    <source>
        <dbReference type="SAM" id="MobiDB-lite"/>
    </source>
</evidence>
<proteinExistence type="inferred from homology"/>
<sequence>MEIPAKLPFSKRRLRPRVVISCYPYAVHERIPIYYALCISGAFPLVLIIIYTLFIDGLFSHNKPQDPVSGKRKLRGPWRWKDRLWEMNCGILGLLLSQGLAFVITQVLKNACGKPRPDLIDRCQPISGSLDMVTYGLSNSTICTGDPKIIKDGFRSWPSGHSSSSFAGLFYTSLWLGGKLHIMDNRGEAWKSLLVMVPILAATLVAVSRIMDARHHPFDVITGSLLGVVCAVVSYRQYFPPLTEAWRKGRAYPIRTWGTEPLRPVDAKLTAFNNDSTSALRNAEQDRLNPPTGIERSISPSGHPVPHGASGYAVPSNPFASQVYPRRRHDQDPDGNWSSSEDDVGNGYEMQHGYAMAQNPSAGRGYSPPFDTNTAYQSQTHAVSGNAMHPPQEASRGRQLTDTPLRDV</sequence>
<keyword evidence="5 7" id="KW-0472">Membrane</keyword>
<accession>A0A1Q5TJU5</accession>
<dbReference type="CDD" id="cd03390">
    <property type="entry name" value="PAP2_containing_1_like"/>
    <property type="match status" value="1"/>
</dbReference>
<reference evidence="9 10" key="1">
    <citation type="submission" date="2016-10" db="EMBL/GenBank/DDBJ databases">
        <title>Genome sequence of the ascomycete fungus Penicillium subrubescens.</title>
        <authorList>
            <person name="De Vries R.P."/>
            <person name="Peng M."/>
            <person name="Dilokpimol A."/>
            <person name="Hilden K."/>
            <person name="Makela M.R."/>
            <person name="Grigoriev I."/>
            <person name="Riley R."/>
            <person name="Granchi Z."/>
        </authorList>
    </citation>
    <scope>NUCLEOTIDE SEQUENCE [LARGE SCALE GENOMIC DNA]</scope>
    <source>
        <strain evidence="9 10">CBS 132785</strain>
    </source>
</reference>
<dbReference type="GO" id="GO:0008195">
    <property type="term" value="F:phosphatidate phosphatase activity"/>
    <property type="evidence" value="ECO:0007669"/>
    <property type="project" value="TreeGrafter"/>
</dbReference>
<dbReference type="Gene3D" id="1.20.144.10">
    <property type="entry name" value="Phosphatidic acid phosphatase type 2/haloperoxidase"/>
    <property type="match status" value="1"/>
</dbReference>
<gene>
    <name evidence="9" type="ORF">PENSUB_7954</name>
</gene>
<evidence type="ECO:0000256" key="2">
    <source>
        <dbReference type="ARBA" id="ARBA00008816"/>
    </source>
</evidence>
<dbReference type="EMBL" id="MNBE01000647">
    <property type="protein sequence ID" value="OKP00497.1"/>
    <property type="molecule type" value="Genomic_DNA"/>
</dbReference>
<dbReference type="SUPFAM" id="SSF48317">
    <property type="entry name" value="Acid phosphatase/Vanadium-dependent haloperoxidase"/>
    <property type="match status" value="1"/>
</dbReference>
<evidence type="ECO:0000256" key="4">
    <source>
        <dbReference type="ARBA" id="ARBA00022989"/>
    </source>
</evidence>
<evidence type="ECO:0000313" key="10">
    <source>
        <dbReference type="Proteomes" id="UP000186955"/>
    </source>
</evidence>
<feature type="region of interest" description="Disordered" evidence="6">
    <location>
        <begin position="277"/>
        <end position="408"/>
    </location>
</feature>
<evidence type="ECO:0000256" key="5">
    <source>
        <dbReference type="ARBA" id="ARBA00023136"/>
    </source>
</evidence>
<dbReference type="GO" id="GO:0006644">
    <property type="term" value="P:phospholipid metabolic process"/>
    <property type="evidence" value="ECO:0007669"/>
    <property type="project" value="InterPro"/>
</dbReference>
<protein>
    <recommendedName>
        <fullName evidence="8">Phosphatidic acid phosphatase type 2/haloperoxidase domain-containing protein</fullName>
    </recommendedName>
</protein>
<dbReference type="Proteomes" id="UP000186955">
    <property type="component" value="Unassembled WGS sequence"/>
</dbReference>
<keyword evidence="4 7" id="KW-1133">Transmembrane helix</keyword>
<evidence type="ECO:0000256" key="3">
    <source>
        <dbReference type="ARBA" id="ARBA00022692"/>
    </source>
</evidence>
<dbReference type="InterPro" id="IPR036938">
    <property type="entry name" value="PAP2/HPO_sf"/>
</dbReference>
<dbReference type="AlphaFoldDB" id="A0A1Q5TJU5"/>
<comment type="caution">
    <text evidence="9">The sequence shown here is derived from an EMBL/GenBank/DDBJ whole genome shotgun (WGS) entry which is preliminary data.</text>
</comment>
<dbReference type="PANTHER" id="PTHR10165:SF158">
    <property type="entry name" value="PAP2 DOMAIN PROTEIN (AFU_ORTHOLOGUE AFUA_4G08970)"/>
    <property type="match status" value="1"/>
</dbReference>
<evidence type="ECO:0000256" key="7">
    <source>
        <dbReference type="SAM" id="Phobius"/>
    </source>
</evidence>
<dbReference type="STRING" id="1316194.A0A1Q5TJU5"/>
<organism evidence="9 10">
    <name type="scientific">Penicillium subrubescens</name>
    <dbReference type="NCBI Taxonomy" id="1316194"/>
    <lineage>
        <taxon>Eukaryota</taxon>
        <taxon>Fungi</taxon>
        <taxon>Dikarya</taxon>
        <taxon>Ascomycota</taxon>
        <taxon>Pezizomycotina</taxon>
        <taxon>Eurotiomycetes</taxon>
        <taxon>Eurotiomycetidae</taxon>
        <taxon>Eurotiales</taxon>
        <taxon>Aspergillaceae</taxon>
        <taxon>Penicillium</taxon>
    </lineage>
</organism>
<dbReference type="InterPro" id="IPR000326">
    <property type="entry name" value="PAP2/HPO"/>
</dbReference>
<feature type="domain" description="Phosphatidic acid phosphatase type 2/haloperoxidase" evidence="8">
    <location>
        <begin position="89"/>
        <end position="235"/>
    </location>
</feature>
<feature type="transmembrane region" description="Helical" evidence="7">
    <location>
        <begin position="33"/>
        <end position="54"/>
    </location>
</feature>
<dbReference type="GO" id="GO:0046839">
    <property type="term" value="P:phospholipid dephosphorylation"/>
    <property type="evidence" value="ECO:0007669"/>
    <property type="project" value="TreeGrafter"/>
</dbReference>
<comment type="similarity">
    <text evidence="2">Belongs to the PA-phosphatase related phosphoesterase family.</text>
</comment>
<dbReference type="InterPro" id="IPR043216">
    <property type="entry name" value="PAP-like"/>
</dbReference>
<evidence type="ECO:0000256" key="1">
    <source>
        <dbReference type="ARBA" id="ARBA00004141"/>
    </source>
</evidence>